<dbReference type="Proteomes" id="UP000481288">
    <property type="component" value="Unassembled WGS sequence"/>
</dbReference>
<proteinExistence type="predicted"/>
<dbReference type="GO" id="GO:0005741">
    <property type="term" value="C:mitochondrial outer membrane"/>
    <property type="evidence" value="ECO:0007669"/>
    <property type="project" value="TreeGrafter"/>
</dbReference>
<dbReference type="GO" id="GO:0070096">
    <property type="term" value="P:mitochondrial outer membrane translocase complex assembly"/>
    <property type="evidence" value="ECO:0007669"/>
    <property type="project" value="InterPro"/>
</dbReference>
<dbReference type="Pfam" id="PF19117">
    <property type="entry name" value="Mim2"/>
    <property type="match status" value="1"/>
</dbReference>
<reference evidence="2 3" key="1">
    <citation type="submission" date="2018-05" db="EMBL/GenBank/DDBJ databases">
        <title>Whole genome sequencing for identification of molecular markers to develop diagnostic detection tools for the regulated plant pathogen Lachnellula willkommii.</title>
        <authorList>
            <person name="Giroux E."/>
            <person name="Bilodeau G."/>
        </authorList>
    </citation>
    <scope>NUCLEOTIDE SEQUENCE [LARGE SCALE GENOMIC DNA]</scope>
    <source>
        <strain evidence="2 3">CBS 625.97</strain>
    </source>
</reference>
<organism evidence="2 3">
    <name type="scientific">Lachnellula cervina</name>
    <dbReference type="NCBI Taxonomy" id="1316786"/>
    <lineage>
        <taxon>Eukaryota</taxon>
        <taxon>Fungi</taxon>
        <taxon>Dikarya</taxon>
        <taxon>Ascomycota</taxon>
        <taxon>Pezizomycotina</taxon>
        <taxon>Leotiomycetes</taxon>
        <taxon>Helotiales</taxon>
        <taxon>Lachnaceae</taxon>
        <taxon>Lachnellula</taxon>
    </lineage>
</organism>
<dbReference type="GO" id="GO:0045040">
    <property type="term" value="P:protein insertion into mitochondrial outer membrane"/>
    <property type="evidence" value="ECO:0007669"/>
    <property type="project" value="InterPro"/>
</dbReference>
<evidence type="ECO:0000256" key="1">
    <source>
        <dbReference type="SAM" id="MobiDB-lite"/>
    </source>
</evidence>
<evidence type="ECO:0000313" key="3">
    <source>
        <dbReference type="Proteomes" id="UP000481288"/>
    </source>
</evidence>
<evidence type="ECO:0000313" key="2">
    <source>
        <dbReference type="EMBL" id="TVY56113.1"/>
    </source>
</evidence>
<dbReference type="OrthoDB" id="5555533at2759"/>
<protein>
    <submittedName>
        <fullName evidence="2">Uncharacterized protein</fullName>
    </submittedName>
</protein>
<dbReference type="AlphaFoldDB" id="A0A7D8UUZ6"/>
<gene>
    <name evidence="2" type="ORF">LCER1_G003995</name>
</gene>
<comment type="caution">
    <text evidence="2">The sequence shown here is derived from an EMBL/GenBank/DDBJ whole genome shotgun (WGS) entry which is preliminary data.</text>
</comment>
<accession>A0A7D8UUZ6</accession>
<keyword evidence="3" id="KW-1185">Reference proteome</keyword>
<name>A0A7D8UUZ6_9HELO</name>
<dbReference type="PANTHER" id="PTHR28230">
    <property type="entry name" value="CHROMOSOME 1, WHOLE GENOME SHOTGUN SEQUENCE"/>
    <property type="match status" value="1"/>
</dbReference>
<dbReference type="InterPro" id="IPR037652">
    <property type="entry name" value="Mim2"/>
</dbReference>
<feature type="region of interest" description="Disordered" evidence="1">
    <location>
        <begin position="1"/>
        <end position="42"/>
    </location>
</feature>
<feature type="compositionally biased region" description="Polar residues" evidence="1">
    <location>
        <begin position="23"/>
        <end position="32"/>
    </location>
</feature>
<dbReference type="EMBL" id="QGMG01000185">
    <property type="protein sequence ID" value="TVY56113.1"/>
    <property type="molecule type" value="Genomic_DNA"/>
</dbReference>
<sequence>MSTSDSYIIQDAPPESQDDLDSLPSSIASSDLGSEEESDAQREWEASLEQLELMLTMVVVPYAGKYFGRKFAYWNERSGIYTATLADWFLIVGWAKFMTWKYPVEVRFTNKGAFKAAGAVEAAASL</sequence>
<dbReference type="PANTHER" id="PTHR28230:SF1">
    <property type="entry name" value="MITOCHONDRIAL IMPORT PROTEIN 2"/>
    <property type="match status" value="1"/>
</dbReference>